<dbReference type="PROSITE" id="PS50404">
    <property type="entry name" value="GST_NTER"/>
    <property type="match status" value="1"/>
</dbReference>
<dbReference type="Pfam" id="PF13409">
    <property type="entry name" value="GST_N_2"/>
    <property type="match status" value="1"/>
</dbReference>
<dbReference type="InterPro" id="IPR010987">
    <property type="entry name" value="Glutathione-S-Trfase_C-like"/>
</dbReference>
<dbReference type="SFLD" id="SFLDS00019">
    <property type="entry name" value="Glutathione_Transferase_(cytos"/>
    <property type="match status" value="1"/>
</dbReference>
<protein>
    <submittedName>
        <fullName evidence="4">Glutathione S-transferase-like protein</fullName>
    </submittedName>
</protein>
<evidence type="ECO:0000259" key="2">
    <source>
        <dbReference type="PROSITE" id="PS50404"/>
    </source>
</evidence>
<feature type="domain" description="GST C-terminal" evidence="3">
    <location>
        <begin position="86"/>
        <end position="208"/>
    </location>
</feature>
<evidence type="ECO:0000259" key="3">
    <source>
        <dbReference type="PROSITE" id="PS50405"/>
    </source>
</evidence>
<dbReference type="CDD" id="cd03056">
    <property type="entry name" value="GST_N_4"/>
    <property type="match status" value="1"/>
</dbReference>
<keyword evidence="5" id="KW-1185">Reference proteome</keyword>
<dbReference type="PANTHER" id="PTHR44051:SF2">
    <property type="entry name" value="HYPOTHETICAL GLUTATHIONE S-TRANSFERASE LIKE PROTEIN"/>
    <property type="match status" value="1"/>
</dbReference>
<dbReference type="SFLD" id="SFLDG00358">
    <property type="entry name" value="Main_(cytGST)"/>
    <property type="match status" value="1"/>
</dbReference>
<dbReference type="AlphaFoldDB" id="A0A9P9IGJ2"/>
<comment type="similarity">
    <text evidence="1">Belongs to the GST superfamily.</text>
</comment>
<dbReference type="InterPro" id="IPR036249">
    <property type="entry name" value="Thioredoxin-like_sf"/>
</dbReference>
<dbReference type="InterPro" id="IPR036282">
    <property type="entry name" value="Glutathione-S-Trfase_C_sf"/>
</dbReference>
<dbReference type="InterPro" id="IPR004046">
    <property type="entry name" value="GST_C"/>
</dbReference>
<evidence type="ECO:0000313" key="5">
    <source>
        <dbReference type="Proteomes" id="UP000700596"/>
    </source>
</evidence>
<evidence type="ECO:0000256" key="1">
    <source>
        <dbReference type="ARBA" id="ARBA00007409"/>
    </source>
</evidence>
<dbReference type="PANTHER" id="PTHR44051">
    <property type="entry name" value="GLUTATHIONE S-TRANSFERASE-RELATED"/>
    <property type="match status" value="1"/>
</dbReference>
<proteinExistence type="inferred from homology"/>
<accession>A0A9P9IGJ2</accession>
<evidence type="ECO:0000313" key="4">
    <source>
        <dbReference type="EMBL" id="KAH7121158.1"/>
    </source>
</evidence>
<name>A0A9P9IGJ2_9PLEO</name>
<comment type="caution">
    <text evidence="4">The sequence shown here is derived from an EMBL/GenBank/DDBJ whole genome shotgun (WGS) entry which is preliminary data.</text>
</comment>
<dbReference type="Proteomes" id="UP000700596">
    <property type="component" value="Unassembled WGS sequence"/>
</dbReference>
<dbReference type="Gene3D" id="1.20.1050.10">
    <property type="match status" value="1"/>
</dbReference>
<dbReference type="InterPro" id="IPR040079">
    <property type="entry name" value="Glutathione_S-Trfase"/>
</dbReference>
<sequence>MHLYDSNFPSGNTYKVELLLAFLKIPYQTSTLDILTTPSETRSPEFLKLNPHGQIPVLVLDDGTPLRQSNAILVHLAEGTKFLPTDKLTRTRIWEWLFFEQNSVEPQVAVWKYRTYWGGFEDQSESDKERMKAKGQVAIDVMEQHLGDKEWFVGAGVTIADIALYVYVVSAEVTGFSIGENVKAWLKRVESEKGYVRIKRDPTGKNPW</sequence>
<dbReference type="OrthoDB" id="422574at2759"/>
<dbReference type="InterPro" id="IPR004045">
    <property type="entry name" value="Glutathione_S-Trfase_N"/>
</dbReference>
<dbReference type="SUPFAM" id="SSF52833">
    <property type="entry name" value="Thioredoxin-like"/>
    <property type="match status" value="1"/>
</dbReference>
<feature type="domain" description="GST N-terminal" evidence="2">
    <location>
        <begin position="1"/>
        <end position="84"/>
    </location>
</feature>
<dbReference type="PROSITE" id="PS50405">
    <property type="entry name" value="GST_CTER"/>
    <property type="match status" value="1"/>
</dbReference>
<dbReference type="SUPFAM" id="SSF47616">
    <property type="entry name" value="GST C-terminal domain-like"/>
    <property type="match status" value="1"/>
</dbReference>
<reference evidence="4" key="1">
    <citation type="journal article" date="2021" name="Nat. Commun.">
        <title>Genetic determinants of endophytism in the Arabidopsis root mycobiome.</title>
        <authorList>
            <person name="Mesny F."/>
            <person name="Miyauchi S."/>
            <person name="Thiergart T."/>
            <person name="Pickel B."/>
            <person name="Atanasova L."/>
            <person name="Karlsson M."/>
            <person name="Huettel B."/>
            <person name="Barry K.W."/>
            <person name="Haridas S."/>
            <person name="Chen C."/>
            <person name="Bauer D."/>
            <person name="Andreopoulos W."/>
            <person name="Pangilinan J."/>
            <person name="LaButti K."/>
            <person name="Riley R."/>
            <person name="Lipzen A."/>
            <person name="Clum A."/>
            <person name="Drula E."/>
            <person name="Henrissat B."/>
            <person name="Kohler A."/>
            <person name="Grigoriev I.V."/>
            <person name="Martin F.M."/>
            <person name="Hacquard S."/>
        </authorList>
    </citation>
    <scope>NUCLEOTIDE SEQUENCE</scope>
    <source>
        <strain evidence="4">MPI-CAGE-CH-0243</strain>
    </source>
</reference>
<organism evidence="4 5">
    <name type="scientific">Dendryphion nanum</name>
    <dbReference type="NCBI Taxonomy" id="256645"/>
    <lineage>
        <taxon>Eukaryota</taxon>
        <taxon>Fungi</taxon>
        <taxon>Dikarya</taxon>
        <taxon>Ascomycota</taxon>
        <taxon>Pezizomycotina</taxon>
        <taxon>Dothideomycetes</taxon>
        <taxon>Pleosporomycetidae</taxon>
        <taxon>Pleosporales</taxon>
        <taxon>Torulaceae</taxon>
        <taxon>Dendryphion</taxon>
    </lineage>
</organism>
<gene>
    <name evidence="4" type="ORF">B0J11DRAFT_58502</name>
</gene>
<dbReference type="Pfam" id="PF00043">
    <property type="entry name" value="GST_C"/>
    <property type="match status" value="1"/>
</dbReference>
<dbReference type="EMBL" id="JAGMWT010000010">
    <property type="protein sequence ID" value="KAH7121158.1"/>
    <property type="molecule type" value="Genomic_DNA"/>
</dbReference>
<dbReference type="Gene3D" id="3.40.30.10">
    <property type="entry name" value="Glutaredoxin"/>
    <property type="match status" value="1"/>
</dbReference>